<feature type="region of interest" description="Disordered" evidence="1">
    <location>
        <begin position="81"/>
        <end position="103"/>
    </location>
</feature>
<organism evidence="2 3">
    <name type="scientific">Phytophthora infestans (strain T30-4)</name>
    <name type="common">Potato late blight agent</name>
    <dbReference type="NCBI Taxonomy" id="403677"/>
    <lineage>
        <taxon>Eukaryota</taxon>
        <taxon>Sar</taxon>
        <taxon>Stramenopiles</taxon>
        <taxon>Oomycota</taxon>
        <taxon>Peronosporomycetes</taxon>
        <taxon>Peronosporales</taxon>
        <taxon>Peronosporaceae</taxon>
        <taxon>Phytophthora</taxon>
    </lineage>
</organism>
<evidence type="ECO:0000256" key="1">
    <source>
        <dbReference type="SAM" id="MobiDB-lite"/>
    </source>
</evidence>
<dbReference type="VEuPathDB" id="FungiDB:PITG_10693"/>
<feature type="region of interest" description="Disordered" evidence="1">
    <location>
        <begin position="1"/>
        <end position="54"/>
    </location>
</feature>
<reference evidence="3" key="1">
    <citation type="journal article" date="2009" name="Nature">
        <title>Genome sequence and analysis of the Irish potato famine pathogen Phytophthora infestans.</title>
        <authorList>
            <consortium name="The Broad Institute Genome Sequencing Platform"/>
            <person name="Haas B.J."/>
            <person name="Kamoun S."/>
            <person name="Zody M.C."/>
            <person name="Jiang R.H."/>
            <person name="Handsaker R.E."/>
            <person name="Cano L.M."/>
            <person name="Grabherr M."/>
            <person name="Kodira C.D."/>
            <person name="Raffaele S."/>
            <person name="Torto-Alalibo T."/>
            <person name="Bozkurt T.O."/>
            <person name="Ah-Fong A.M."/>
            <person name="Alvarado L."/>
            <person name="Anderson V.L."/>
            <person name="Armstrong M.R."/>
            <person name="Avrova A."/>
            <person name="Baxter L."/>
            <person name="Beynon J."/>
            <person name="Boevink P.C."/>
            <person name="Bollmann S.R."/>
            <person name="Bos J.I."/>
            <person name="Bulone V."/>
            <person name="Cai G."/>
            <person name="Cakir C."/>
            <person name="Carrington J.C."/>
            <person name="Chawner M."/>
            <person name="Conti L."/>
            <person name="Costanzo S."/>
            <person name="Ewan R."/>
            <person name="Fahlgren N."/>
            <person name="Fischbach M.A."/>
            <person name="Fugelstad J."/>
            <person name="Gilroy E.M."/>
            <person name="Gnerre S."/>
            <person name="Green P.J."/>
            <person name="Grenville-Briggs L.J."/>
            <person name="Griffith J."/>
            <person name="Grunwald N.J."/>
            <person name="Horn K."/>
            <person name="Horner N.R."/>
            <person name="Hu C.H."/>
            <person name="Huitema E."/>
            <person name="Jeong D.H."/>
            <person name="Jones A.M."/>
            <person name="Jones J.D."/>
            <person name="Jones R.W."/>
            <person name="Karlsson E.K."/>
            <person name="Kunjeti S.G."/>
            <person name="Lamour K."/>
            <person name="Liu Z."/>
            <person name="Ma L."/>
            <person name="Maclean D."/>
            <person name="Chibucos M.C."/>
            <person name="McDonald H."/>
            <person name="McWalters J."/>
            <person name="Meijer H.J."/>
            <person name="Morgan W."/>
            <person name="Morris P.F."/>
            <person name="Munro C.A."/>
            <person name="O'Neill K."/>
            <person name="Ospina-Giraldo M."/>
            <person name="Pinzon A."/>
            <person name="Pritchard L."/>
            <person name="Ramsahoye B."/>
            <person name="Ren Q."/>
            <person name="Restrepo S."/>
            <person name="Roy S."/>
            <person name="Sadanandom A."/>
            <person name="Savidor A."/>
            <person name="Schornack S."/>
            <person name="Schwartz D.C."/>
            <person name="Schumann U.D."/>
            <person name="Schwessinger B."/>
            <person name="Seyer L."/>
            <person name="Sharpe T."/>
            <person name="Silvar C."/>
            <person name="Song J."/>
            <person name="Studholme D.J."/>
            <person name="Sykes S."/>
            <person name="Thines M."/>
            <person name="van de Vondervoort P.J."/>
            <person name="Phuntumart V."/>
            <person name="Wawra S."/>
            <person name="Weide R."/>
            <person name="Win J."/>
            <person name="Young C."/>
            <person name="Zhou S."/>
            <person name="Fry W."/>
            <person name="Meyers B.C."/>
            <person name="van West P."/>
            <person name="Ristaino J."/>
            <person name="Govers F."/>
            <person name="Birch P.R."/>
            <person name="Whisson S.C."/>
            <person name="Judelson H.S."/>
            <person name="Nusbaum C."/>
        </authorList>
    </citation>
    <scope>NUCLEOTIDE SEQUENCE [LARGE SCALE GENOMIC DNA]</scope>
    <source>
        <strain evidence="3">T30-4</strain>
    </source>
</reference>
<protein>
    <submittedName>
        <fullName evidence="2">Uncharacterized protein</fullName>
    </submittedName>
</protein>
<dbReference type="HOGENOM" id="CLU_1444575_0_0_1"/>
<gene>
    <name evidence="2" type="ORF">PITG_10693</name>
</gene>
<evidence type="ECO:0000313" key="3">
    <source>
        <dbReference type="Proteomes" id="UP000006643"/>
    </source>
</evidence>
<feature type="compositionally biased region" description="Basic and acidic residues" evidence="1">
    <location>
        <begin position="1"/>
        <end position="23"/>
    </location>
</feature>
<evidence type="ECO:0000313" key="2">
    <source>
        <dbReference type="EMBL" id="EEY58597.1"/>
    </source>
</evidence>
<keyword evidence="3" id="KW-1185">Reference proteome</keyword>
<dbReference type="KEGG" id="pif:PITG_10693"/>
<sequence>MRDIGRHRDVSNCESGDVRDSRWGARHGQRTNTRRKKGDKRREVGLDGQPAGERNIQVRGGHAVALCVREKDGRVLHKEVVSSGVSGGSKEVDREGEQQQAQARLKDGYKVSRDDVVVNMREPGNLAIAAATVTLASAQVVNPTRMYAVKRLQLTSIMRRAADGCTLVTKTATTPVVEGERWKCKMCTYIDSRVVFYVTAYGRF</sequence>
<dbReference type="GeneID" id="9470193"/>
<dbReference type="AlphaFoldDB" id="D0NGV8"/>
<dbReference type="InParanoid" id="D0NGV8"/>
<dbReference type="Proteomes" id="UP000006643">
    <property type="component" value="Unassembled WGS sequence"/>
</dbReference>
<dbReference type="RefSeq" id="XP_002901541.1">
    <property type="nucleotide sequence ID" value="XM_002901495.1"/>
</dbReference>
<accession>D0NGV8</accession>
<proteinExistence type="predicted"/>
<dbReference type="EMBL" id="DS028137">
    <property type="protein sequence ID" value="EEY58597.1"/>
    <property type="molecule type" value="Genomic_DNA"/>
</dbReference>
<feature type="compositionally biased region" description="Basic residues" evidence="1">
    <location>
        <begin position="24"/>
        <end position="39"/>
    </location>
</feature>
<name>D0NGV8_PHYIT</name>